<comment type="caution">
    <text evidence="3">The sequence shown here is derived from an EMBL/GenBank/DDBJ whole genome shotgun (WGS) entry which is preliminary data.</text>
</comment>
<protein>
    <submittedName>
        <fullName evidence="3">Uncharacterized protein</fullName>
    </submittedName>
</protein>
<feature type="region of interest" description="Disordered" evidence="1">
    <location>
        <begin position="118"/>
        <end position="145"/>
    </location>
</feature>
<keyword evidence="4" id="KW-1185">Reference proteome</keyword>
<accession>A0AA40FB78</accession>
<reference evidence="3" key="1">
    <citation type="submission" date="2023-06" db="EMBL/GenBank/DDBJ databases">
        <title>Genome-scale phylogeny and comparative genomics of the fungal order Sordariales.</title>
        <authorList>
            <consortium name="Lawrence Berkeley National Laboratory"/>
            <person name="Hensen N."/>
            <person name="Bonometti L."/>
            <person name="Westerberg I."/>
            <person name="Brannstrom I.O."/>
            <person name="Guillou S."/>
            <person name="Cros-Aarteil S."/>
            <person name="Calhoun S."/>
            <person name="Haridas S."/>
            <person name="Kuo A."/>
            <person name="Mondo S."/>
            <person name="Pangilinan J."/>
            <person name="Riley R."/>
            <person name="LaButti K."/>
            <person name="Andreopoulos B."/>
            <person name="Lipzen A."/>
            <person name="Chen C."/>
            <person name="Yanf M."/>
            <person name="Daum C."/>
            <person name="Ng V."/>
            <person name="Clum A."/>
            <person name="Steindorff A."/>
            <person name="Ohm R."/>
            <person name="Martin F."/>
            <person name="Silar P."/>
            <person name="Natvig D."/>
            <person name="Lalanne C."/>
            <person name="Gautier V."/>
            <person name="Ament-velasquez S.L."/>
            <person name="Kruys A."/>
            <person name="Hutchinson M.I."/>
            <person name="Powell A.J."/>
            <person name="Barry K."/>
            <person name="Miller A.N."/>
            <person name="Grigoriev I.V."/>
            <person name="Debuchy R."/>
            <person name="Gladieux P."/>
            <person name="Thoren M.H."/>
            <person name="Johannesson H."/>
        </authorList>
    </citation>
    <scope>NUCLEOTIDE SEQUENCE</scope>
    <source>
        <strain evidence="3">SMH3187-1</strain>
    </source>
</reference>
<organism evidence="3 4">
    <name type="scientific">Schizothecium vesticola</name>
    <dbReference type="NCBI Taxonomy" id="314040"/>
    <lineage>
        <taxon>Eukaryota</taxon>
        <taxon>Fungi</taxon>
        <taxon>Dikarya</taxon>
        <taxon>Ascomycota</taxon>
        <taxon>Pezizomycotina</taxon>
        <taxon>Sordariomycetes</taxon>
        <taxon>Sordariomycetidae</taxon>
        <taxon>Sordariales</taxon>
        <taxon>Schizotheciaceae</taxon>
        <taxon>Schizothecium</taxon>
    </lineage>
</organism>
<sequence>MQSPAPIFFSPVFLLFVLLSLVSVLEPVRAGSITFNSEDGVGRVIHFTGNGEIGELHVGPGESIAQDFPDGWTGNFYATCDGCDDAPGMLGEVAFDGFEGKTFYDVSAIVDPNDHTGVHRFAPGSGDGEEAGCDEFPCPESTYYQPDDVQTKVSESKDLVVSLSGGGSGSGAGYESGGEDSDDEAGDSDVEDGGDDSDDEGAFERRGRSGISKRRFGFVKRRLNAPKPDTVIVMVPVSTSPKVKST</sequence>
<evidence type="ECO:0000313" key="3">
    <source>
        <dbReference type="EMBL" id="KAK0754511.1"/>
    </source>
</evidence>
<keyword evidence="2" id="KW-0732">Signal</keyword>
<dbReference type="AlphaFoldDB" id="A0AA40FB78"/>
<evidence type="ECO:0000313" key="4">
    <source>
        <dbReference type="Proteomes" id="UP001172155"/>
    </source>
</evidence>
<evidence type="ECO:0000256" key="2">
    <source>
        <dbReference type="SAM" id="SignalP"/>
    </source>
</evidence>
<evidence type="ECO:0000256" key="1">
    <source>
        <dbReference type="SAM" id="MobiDB-lite"/>
    </source>
</evidence>
<dbReference type="Proteomes" id="UP001172155">
    <property type="component" value="Unassembled WGS sequence"/>
</dbReference>
<feature type="region of interest" description="Disordered" evidence="1">
    <location>
        <begin position="161"/>
        <end position="208"/>
    </location>
</feature>
<feature type="compositionally biased region" description="Gly residues" evidence="1">
    <location>
        <begin position="164"/>
        <end position="176"/>
    </location>
</feature>
<feature type="chain" id="PRO_5041398309" evidence="2">
    <location>
        <begin position="31"/>
        <end position="246"/>
    </location>
</feature>
<name>A0AA40FB78_9PEZI</name>
<gene>
    <name evidence="3" type="ORF">B0T18DRAFT_386375</name>
</gene>
<feature type="signal peptide" evidence="2">
    <location>
        <begin position="1"/>
        <end position="30"/>
    </location>
</feature>
<feature type="compositionally biased region" description="Acidic residues" evidence="1">
    <location>
        <begin position="177"/>
        <end position="201"/>
    </location>
</feature>
<proteinExistence type="predicted"/>
<dbReference type="EMBL" id="JAUKUD010000001">
    <property type="protein sequence ID" value="KAK0754511.1"/>
    <property type="molecule type" value="Genomic_DNA"/>
</dbReference>